<protein>
    <recommendedName>
        <fullName evidence="1">holo-[acyl-carrier-protein] synthase</fullName>
        <ecNumber evidence="1">2.7.8.7</ecNumber>
    </recommendedName>
</protein>
<dbReference type="GO" id="GO:0008897">
    <property type="term" value="F:holo-[acyl-carrier-protein] synthase activity"/>
    <property type="evidence" value="ECO:0000318"/>
    <property type="project" value="GO_Central"/>
</dbReference>
<dbReference type="EC" id="2.7.8.7" evidence="1"/>
<feature type="domain" description="4'-phosphopantetheinyl transferase" evidence="3">
    <location>
        <begin position="116"/>
        <end position="225"/>
    </location>
</feature>
<dbReference type="STRING" id="29655.A0A0K9P3F4"/>
<dbReference type="InterPro" id="IPR008278">
    <property type="entry name" value="4-PPantetheinyl_Trfase_dom"/>
</dbReference>
<gene>
    <name evidence="5" type="ORF">ZOSMA_44G01550</name>
</gene>
<dbReference type="GO" id="GO:0000287">
    <property type="term" value="F:magnesium ion binding"/>
    <property type="evidence" value="ECO:0007669"/>
    <property type="project" value="InterPro"/>
</dbReference>
<comment type="caution">
    <text evidence="5">The sequence shown here is derived from an EMBL/GenBank/DDBJ whole genome shotgun (WGS) entry which is preliminary data.</text>
</comment>
<keyword evidence="2" id="KW-0808">Transferase</keyword>
<dbReference type="AlphaFoldDB" id="A0A0K9P3F4"/>
<dbReference type="OrthoDB" id="26719at2759"/>
<sequence>MENGVRRWMVNISDWHPTLEQFSFFVSLLPSHEHPAIQRFKKVDDRKRALVSRLLQYSLVRQLLDIPFDEIRINRTLEGKPFLRERGQLSDYPNLNFNTSHCGDYVGIASEPLCIVGLDIVSTTIPKHLTAIEFVRNFEAYFTSLEWRNILYASTPDQIMLEFCRYWCLKEAYVKAIGAGLGYGLDRIEFNHHNWMEISVTIDGVESKEWVFWLFQIDDKHCASIARGPPDRAIGSYRNTLQKTHIGQKYLLSGDLPASGFTFRAVNQLIPDSKR</sequence>
<dbReference type="GO" id="GO:0005829">
    <property type="term" value="C:cytosol"/>
    <property type="evidence" value="ECO:0000318"/>
    <property type="project" value="GO_Central"/>
</dbReference>
<dbReference type="Gene3D" id="3.90.470.20">
    <property type="entry name" value="4'-phosphopantetheinyl transferase domain"/>
    <property type="match status" value="2"/>
</dbReference>
<dbReference type="FunFam" id="3.90.470.20:FF:000003">
    <property type="entry name" value="L-aminoadipate-semialdehyde dehydrogenase-phosphopantetheinyl transferase"/>
    <property type="match status" value="1"/>
</dbReference>
<dbReference type="SUPFAM" id="SSF56214">
    <property type="entry name" value="4'-phosphopantetheinyl transferase"/>
    <property type="match status" value="2"/>
</dbReference>
<dbReference type="Pfam" id="PF22624">
    <property type="entry name" value="AASDHPPT_N"/>
    <property type="match status" value="1"/>
</dbReference>
<dbReference type="Proteomes" id="UP000036987">
    <property type="component" value="Unassembled WGS sequence"/>
</dbReference>
<dbReference type="PANTHER" id="PTHR12215">
    <property type="entry name" value="PHOSPHOPANTETHEINE TRANSFERASE"/>
    <property type="match status" value="1"/>
</dbReference>
<dbReference type="PANTHER" id="PTHR12215:SF10">
    <property type="entry name" value="L-AMINOADIPATE-SEMIALDEHYDE DEHYDROGENASE-PHOSPHOPANTETHEINYL TRANSFERASE"/>
    <property type="match status" value="1"/>
</dbReference>
<organism evidence="5 6">
    <name type="scientific">Zostera marina</name>
    <name type="common">Eelgrass</name>
    <dbReference type="NCBI Taxonomy" id="29655"/>
    <lineage>
        <taxon>Eukaryota</taxon>
        <taxon>Viridiplantae</taxon>
        <taxon>Streptophyta</taxon>
        <taxon>Embryophyta</taxon>
        <taxon>Tracheophyta</taxon>
        <taxon>Spermatophyta</taxon>
        <taxon>Magnoliopsida</taxon>
        <taxon>Liliopsida</taxon>
        <taxon>Zosteraceae</taxon>
        <taxon>Zostera</taxon>
    </lineage>
</organism>
<name>A0A0K9P3F4_ZOSMR</name>
<evidence type="ECO:0000313" key="6">
    <source>
        <dbReference type="Proteomes" id="UP000036987"/>
    </source>
</evidence>
<reference evidence="6" key="1">
    <citation type="journal article" date="2016" name="Nature">
        <title>The genome of the seagrass Zostera marina reveals angiosperm adaptation to the sea.</title>
        <authorList>
            <person name="Olsen J.L."/>
            <person name="Rouze P."/>
            <person name="Verhelst B."/>
            <person name="Lin Y.-C."/>
            <person name="Bayer T."/>
            <person name="Collen J."/>
            <person name="Dattolo E."/>
            <person name="De Paoli E."/>
            <person name="Dittami S."/>
            <person name="Maumus F."/>
            <person name="Michel G."/>
            <person name="Kersting A."/>
            <person name="Lauritano C."/>
            <person name="Lohaus R."/>
            <person name="Toepel M."/>
            <person name="Tonon T."/>
            <person name="Vanneste K."/>
            <person name="Amirebrahimi M."/>
            <person name="Brakel J."/>
            <person name="Bostroem C."/>
            <person name="Chovatia M."/>
            <person name="Grimwood J."/>
            <person name="Jenkins J.W."/>
            <person name="Jueterbock A."/>
            <person name="Mraz A."/>
            <person name="Stam W.T."/>
            <person name="Tice H."/>
            <person name="Bornberg-Bauer E."/>
            <person name="Green P.J."/>
            <person name="Pearson G.A."/>
            <person name="Procaccini G."/>
            <person name="Duarte C.M."/>
            <person name="Schmutz J."/>
            <person name="Reusch T.B.H."/>
            <person name="Van de Peer Y."/>
        </authorList>
    </citation>
    <scope>NUCLEOTIDE SEQUENCE [LARGE SCALE GENOMIC DNA]</scope>
    <source>
        <strain evidence="6">cv. Finnish</strain>
    </source>
</reference>
<accession>A0A0K9P3F4</accession>
<dbReference type="InterPro" id="IPR055066">
    <property type="entry name" value="AASDHPPT_N"/>
</dbReference>
<evidence type="ECO:0000259" key="3">
    <source>
        <dbReference type="Pfam" id="PF01648"/>
    </source>
</evidence>
<dbReference type="Pfam" id="PF01648">
    <property type="entry name" value="ACPS"/>
    <property type="match status" value="1"/>
</dbReference>
<dbReference type="InterPro" id="IPR050559">
    <property type="entry name" value="P-Pant_transferase_sf"/>
</dbReference>
<dbReference type="FunFam" id="3.90.470.20:FF:000013">
    <property type="entry name" value="L-aminoadipate-semialdehyde dehydrogenase-phosphopantetheinyl transferase"/>
    <property type="match status" value="1"/>
</dbReference>
<dbReference type="GO" id="GO:0019878">
    <property type="term" value="P:lysine biosynthetic process via aminoadipic acid"/>
    <property type="evidence" value="ECO:0000318"/>
    <property type="project" value="GO_Central"/>
</dbReference>
<proteinExistence type="predicted"/>
<keyword evidence="6" id="KW-1185">Reference proteome</keyword>
<evidence type="ECO:0000259" key="4">
    <source>
        <dbReference type="Pfam" id="PF22624"/>
    </source>
</evidence>
<feature type="domain" description="4'-phosphopantetheinyl transferase N-terminal" evidence="4">
    <location>
        <begin position="14"/>
        <end position="112"/>
    </location>
</feature>
<dbReference type="InterPro" id="IPR037143">
    <property type="entry name" value="4-PPantetheinyl_Trfase_dom_sf"/>
</dbReference>
<dbReference type="OMA" id="WVFEESL"/>
<evidence type="ECO:0000256" key="2">
    <source>
        <dbReference type="ARBA" id="ARBA00022679"/>
    </source>
</evidence>
<evidence type="ECO:0000313" key="5">
    <source>
        <dbReference type="EMBL" id="KMZ62752.1"/>
    </source>
</evidence>
<dbReference type="EMBL" id="LFYR01001330">
    <property type="protein sequence ID" value="KMZ62752.1"/>
    <property type="molecule type" value="Genomic_DNA"/>
</dbReference>
<evidence type="ECO:0000256" key="1">
    <source>
        <dbReference type="ARBA" id="ARBA00013172"/>
    </source>
</evidence>